<accession>X0WY99</accession>
<feature type="non-terminal residue" evidence="1">
    <location>
        <position position="1"/>
    </location>
</feature>
<name>X0WY99_9ZZZZ</name>
<gene>
    <name evidence="1" type="ORF">S01H1_65261</name>
</gene>
<proteinExistence type="predicted"/>
<evidence type="ECO:0000313" key="1">
    <source>
        <dbReference type="EMBL" id="GAG35685.1"/>
    </source>
</evidence>
<protein>
    <submittedName>
        <fullName evidence="1">Uncharacterized protein</fullName>
    </submittedName>
</protein>
<comment type="caution">
    <text evidence="1">The sequence shown here is derived from an EMBL/GenBank/DDBJ whole genome shotgun (WGS) entry which is preliminary data.</text>
</comment>
<dbReference type="AlphaFoldDB" id="X0WY99"/>
<sequence length="251" mass="27951">TGAIEALEVFQDPATVPMLEERARYDPVPSIRRAARQAADALSSEMILQPLSVLELPVAPPPLARCLISTIDGNGGQILLVIRQVPDDPPVFCDVMFNDHEGIKDCYGGQADSVDEIGLAIVEGMAEMGIEMVDIGVDRALTELQRAYHTTLEAKRRLPFSFMAWQAWLEGEDPYVVTSFTLPHISAQERTDLLARCDDLLDLEEFTSWFFDPEELKGLERRFRKLVPREGTDDAVEALVTQGIRRIVDGP</sequence>
<dbReference type="EMBL" id="BARS01043070">
    <property type="protein sequence ID" value="GAG35685.1"/>
    <property type="molecule type" value="Genomic_DNA"/>
</dbReference>
<organism evidence="1">
    <name type="scientific">marine sediment metagenome</name>
    <dbReference type="NCBI Taxonomy" id="412755"/>
    <lineage>
        <taxon>unclassified sequences</taxon>
        <taxon>metagenomes</taxon>
        <taxon>ecological metagenomes</taxon>
    </lineage>
</organism>
<reference evidence="1" key="1">
    <citation type="journal article" date="2014" name="Front. Microbiol.">
        <title>High frequency of phylogenetically diverse reductive dehalogenase-homologous genes in deep subseafloor sedimentary metagenomes.</title>
        <authorList>
            <person name="Kawai M."/>
            <person name="Futagami T."/>
            <person name="Toyoda A."/>
            <person name="Takaki Y."/>
            <person name="Nishi S."/>
            <person name="Hori S."/>
            <person name="Arai W."/>
            <person name="Tsubouchi T."/>
            <person name="Morono Y."/>
            <person name="Uchiyama I."/>
            <person name="Ito T."/>
            <person name="Fujiyama A."/>
            <person name="Inagaki F."/>
            <person name="Takami H."/>
        </authorList>
    </citation>
    <scope>NUCLEOTIDE SEQUENCE</scope>
    <source>
        <strain evidence="1">Expedition CK06-06</strain>
    </source>
</reference>
<feature type="non-terminal residue" evidence="1">
    <location>
        <position position="251"/>
    </location>
</feature>